<accession>A0A7R9K6W1</accession>
<evidence type="ECO:0000256" key="1">
    <source>
        <dbReference type="SAM" id="Coils"/>
    </source>
</evidence>
<protein>
    <submittedName>
        <fullName evidence="2">Uncharacterized protein</fullName>
    </submittedName>
</protein>
<keyword evidence="1" id="KW-0175">Coiled coil</keyword>
<feature type="coiled-coil region" evidence="1">
    <location>
        <begin position="46"/>
        <end position="73"/>
    </location>
</feature>
<organism evidence="2">
    <name type="scientific">Timema genevievae</name>
    <name type="common">Walking stick</name>
    <dbReference type="NCBI Taxonomy" id="629358"/>
    <lineage>
        <taxon>Eukaryota</taxon>
        <taxon>Metazoa</taxon>
        <taxon>Ecdysozoa</taxon>
        <taxon>Arthropoda</taxon>
        <taxon>Hexapoda</taxon>
        <taxon>Insecta</taxon>
        <taxon>Pterygota</taxon>
        <taxon>Neoptera</taxon>
        <taxon>Polyneoptera</taxon>
        <taxon>Phasmatodea</taxon>
        <taxon>Timematodea</taxon>
        <taxon>Timematoidea</taxon>
        <taxon>Timematidae</taxon>
        <taxon>Timema</taxon>
    </lineage>
</organism>
<sequence length="170" mass="20319">MLKFTWYNLSSGSTQIEFYKHKNKYTLSFIFQNILQIPILNKIIKLHFSKKTFKKLNNRVKEAVEEKNKAFRRSFINRNEETEEEYGEEKRVKQVVHKARMDWMAWYYEDKLSRTTLTFVLVCRSVSRVWNVSLFHLGVMFFLGVPFSEPCVERLFVSPGCDVLPRCSIQ</sequence>
<proteinExistence type="predicted"/>
<name>A0A7R9K6W1_TIMGE</name>
<dbReference type="EMBL" id="OE845113">
    <property type="protein sequence ID" value="CAD7606725.1"/>
    <property type="molecule type" value="Genomic_DNA"/>
</dbReference>
<gene>
    <name evidence="2" type="ORF">TGEB3V08_LOCUS9967</name>
</gene>
<reference evidence="2" key="1">
    <citation type="submission" date="2020-11" db="EMBL/GenBank/DDBJ databases">
        <authorList>
            <person name="Tran Van P."/>
        </authorList>
    </citation>
    <scope>NUCLEOTIDE SEQUENCE</scope>
</reference>
<dbReference type="AlphaFoldDB" id="A0A7R9K6W1"/>
<evidence type="ECO:0000313" key="2">
    <source>
        <dbReference type="EMBL" id="CAD7606725.1"/>
    </source>
</evidence>